<organism evidence="6 7">
    <name type="scientific">Aerophobetes bacterium</name>
    <dbReference type="NCBI Taxonomy" id="2030807"/>
    <lineage>
        <taxon>Bacteria</taxon>
        <taxon>Candidatus Aerophobota</taxon>
    </lineage>
</organism>
<evidence type="ECO:0000256" key="1">
    <source>
        <dbReference type="ARBA" id="ARBA00022723"/>
    </source>
</evidence>
<dbReference type="EMBL" id="SOJK01000180">
    <property type="protein sequence ID" value="TET45165.1"/>
    <property type="molecule type" value="Genomic_DNA"/>
</dbReference>
<evidence type="ECO:0000313" key="6">
    <source>
        <dbReference type="EMBL" id="TET45165.1"/>
    </source>
</evidence>
<dbReference type="GO" id="GO:0046872">
    <property type="term" value="F:metal ion binding"/>
    <property type="evidence" value="ECO:0007669"/>
    <property type="project" value="UniProtKB-KW"/>
</dbReference>
<dbReference type="PROSITE" id="PS00198">
    <property type="entry name" value="4FE4S_FER_1"/>
    <property type="match status" value="1"/>
</dbReference>
<dbReference type="PANTHER" id="PTHR40447">
    <property type="entry name" value="ANAEROBIC SULFITE REDUCTASE SUBUNIT A"/>
    <property type="match status" value="1"/>
</dbReference>
<evidence type="ECO:0000256" key="2">
    <source>
        <dbReference type="ARBA" id="ARBA00023004"/>
    </source>
</evidence>
<dbReference type="InterPro" id="IPR017900">
    <property type="entry name" value="4Fe4S_Fe_S_CS"/>
</dbReference>
<dbReference type="Gene3D" id="1.10.1060.10">
    <property type="entry name" value="Alpha-helical ferredoxin"/>
    <property type="match status" value="1"/>
</dbReference>
<dbReference type="InterPro" id="IPR017896">
    <property type="entry name" value="4Fe4S_Fe-S-bd"/>
</dbReference>
<evidence type="ECO:0000256" key="3">
    <source>
        <dbReference type="ARBA" id="ARBA00023014"/>
    </source>
</evidence>
<feature type="domain" description="4Fe-4S ferredoxin-type" evidence="5">
    <location>
        <begin position="310"/>
        <end position="341"/>
    </location>
</feature>
<gene>
    <name evidence="6" type="ORF">E3J59_04205</name>
</gene>
<dbReference type="GO" id="GO:0051536">
    <property type="term" value="F:iron-sulfur cluster binding"/>
    <property type="evidence" value="ECO:0007669"/>
    <property type="project" value="UniProtKB-KW"/>
</dbReference>
<dbReference type="PROSITE" id="PS51379">
    <property type="entry name" value="4FE4S_FER_2"/>
    <property type="match status" value="2"/>
</dbReference>
<evidence type="ECO:0000313" key="7">
    <source>
        <dbReference type="Proteomes" id="UP000320679"/>
    </source>
</evidence>
<protein>
    <submittedName>
        <fullName evidence="6">4Fe-4S ferredoxin</fullName>
    </submittedName>
</protein>
<dbReference type="InterPro" id="IPR009051">
    <property type="entry name" value="Helical_ferredxn"/>
</dbReference>
<dbReference type="Proteomes" id="UP000320679">
    <property type="component" value="Unassembled WGS sequence"/>
</dbReference>
<accession>A0A523URR3</accession>
<reference evidence="6 7" key="1">
    <citation type="submission" date="2019-03" db="EMBL/GenBank/DDBJ databases">
        <title>Metabolic potential of uncultured bacteria and archaea associated with petroleum seepage in deep-sea sediments.</title>
        <authorList>
            <person name="Dong X."/>
            <person name="Hubert C."/>
        </authorList>
    </citation>
    <scope>NUCLEOTIDE SEQUENCE [LARGE SCALE GENOMIC DNA]</scope>
    <source>
        <strain evidence="6">E29_bin78</strain>
    </source>
</reference>
<dbReference type="PANTHER" id="PTHR40447:SF1">
    <property type="entry name" value="ANAEROBIC SULFITE REDUCTASE SUBUNIT A"/>
    <property type="match status" value="1"/>
</dbReference>
<dbReference type="Pfam" id="PF17179">
    <property type="entry name" value="Fer4_22"/>
    <property type="match status" value="1"/>
</dbReference>
<keyword evidence="2" id="KW-0408">Iron</keyword>
<name>A0A523URR3_UNCAE</name>
<comment type="caution">
    <text evidence="6">The sequence shown here is derived from an EMBL/GenBank/DDBJ whole genome shotgun (WGS) entry which is preliminary data.</text>
</comment>
<keyword evidence="3" id="KW-0411">Iron-sulfur</keyword>
<dbReference type="AlphaFoldDB" id="A0A523URR3"/>
<dbReference type="SUPFAM" id="SSF46548">
    <property type="entry name" value="alpha-helical ferredoxin"/>
    <property type="match status" value="1"/>
</dbReference>
<evidence type="ECO:0000256" key="4">
    <source>
        <dbReference type="SAM" id="MobiDB-lite"/>
    </source>
</evidence>
<evidence type="ECO:0000259" key="5">
    <source>
        <dbReference type="PROSITE" id="PS51379"/>
    </source>
</evidence>
<proteinExistence type="predicted"/>
<sequence>MRKGDRLKEKIIKKEQIGKWLEKLGKDYEIWTPLKKNGLVSFYPIQSAKEIYFNFLNSKKTPKDLFFPQSEVLFSFPKEEVGKEVKTILQKPRIVFAIRPCDAKSLALLDQVFDSEDYQDPYYTQRREGTLLVGLACTHPQQSCFCTSVGGGPFEKAHLDLLMADLGDGKYFVEALTQLGEGLMERDDSLPDPQEKDREKLAKTKEEAEEKVKSKLVTKGLEKKLDKIFDSSLWDRVHQRCLGCGICTYLCPTCHCFALLDEKDKVRVERIRNWDSCMFPEFTVEASGHNPRISNRERMRQRVMHKFNYFVEKYGETACVGCGRCIQSCPVNIDIREIIEEIRNE</sequence>
<feature type="region of interest" description="Disordered" evidence="4">
    <location>
        <begin position="184"/>
        <end position="206"/>
    </location>
</feature>
<keyword evidence="1" id="KW-0479">Metal-binding</keyword>
<feature type="domain" description="4Fe-4S ferredoxin-type" evidence="5">
    <location>
        <begin position="230"/>
        <end position="262"/>
    </location>
</feature>